<dbReference type="RefSeq" id="WP_342882220.1">
    <property type="nucleotide sequence ID" value="NZ_JBBMQS010000009.1"/>
</dbReference>
<sequence>MNTHASEPKRIIIFGNSGSGKSTLAKHLASTLNIAHLDLDTLAWLPTEVPERAPIADSMQSINAFIRTQKNWVIEGCYSDLLAELTGHASELIFIDLPIAACVENAQNRPWEPHKYPSKEAQDANLPMLIDWITDYTARSDTFSFAAHNALFGAYQGNKKRIVENSTEFQ</sequence>
<dbReference type="Gene3D" id="3.40.50.300">
    <property type="entry name" value="P-loop containing nucleotide triphosphate hydrolases"/>
    <property type="match status" value="1"/>
</dbReference>
<evidence type="ECO:0000313" key="2">
    <source>
        <dbReference type="Proteomes" id="UP001461163"/>
    </source>
</evidence>
<dbReference type="PANTHER" id="PTHR37816:SF2">
    <property type="entry name" value="DNA TOPOLOGY MODULATION PROTEIN FLAR-RELATED PROTEIN"/>
    <property type="match status" value="1"/>
</dbReference>
<gene>
    <name evidence="1" type="ORF">WNY77_15395</name>
</gene>
<accession>A0ABU9SY37</accession>
<dbReference type="SUPFAM" id="SSF52540">
    <property type="entry name" value="P-loop containing nucleoside triphosphate hydrolases"/>
    <property type="match status" value="1"/>
</dbReference>
<dbReference type="Pfam" id="PF13238">
    <property type="entry name" value="AAA_18"/>
    <property type="match status" value="1"/>
</dbReference>
<reference evidence="1 2" key="1">
    <citation type="submission" date="2024-03" db="EMBL/GenBank/DDBJ databases">
        <title>Community enrichment and isolation of bacterial strains for fucoidan degradation.</title>
        <authorList>
            <person name="Sichert A."/>
        </authorList>
    </citation>
    <scope>NUCLEOTIDE SEQUENCE [LARGE SCALE GENOMIC DNA]</scope>
    <source>
        <strain evidence="1 2">AS12</strain>
    </source>
</reference>
<dbReference type="InterPro" id="IPR052922">
    <property type="entry name" value="Cytidylate_Kinase-2"/>
</dbReference>
<keyword evidence="2" id="KW-1185">Reference proteome</keyword>
<dbReference type="InterPro" id="IPR027417">
    <property type="entry name" value="P-loop_NTPase"/>
</dbReference>
<evidence type="ECO:0000313" key="1">
    <source>
        <dbReference type="EMBL" id="MEM5498793.1"/>
    </source>
</evidence>
<dbReference type="PANTHER" id="PTHR37816">
    <property type="entry name" value="YALI0E33011P"/>
    <property type="match status" value="1"/>
</dbReference>
<name>A0ABU9SY37_9ALTE</name>
<dbReference type="EMBL" id="JBBMQS010000009">
    <property type="protein sequence ID" value="MEM5498793.1"/>
    <property type="molecule type" value="Genomic_DNA"/>
</dbReference>
<comment type="caution">
    <text evidence="1">The sequence shown here is derived from an EMBL/GenBank/DDBJ whole genome shotgun (WGS) entry which is preliminary data.</text>
</comment>
<dbReference type="Proteomes" id="UP001461163">
    <property type="component" value="Unassembled WGS sequence"/>
</dbReference>
<protein>
    <submittedName>
        <fullName evidence="1">AAA family ATPase</fullName>
    </submittedName>
</protein>
<organism evidence="1 2">
    <name type="scientific">Paraglaciecola mesophila</name>
    <dbReference type="NCBI Taxonomy" id="197222"/>
    <lineage>
        <taxon>Bacteria</taxon>
        <taxon>Pseudomonadati</taxon>
        <taxon>Pseudomonadota</taxon>
        <taxon>Gammaproteobacteria</taxon>
        <taxon>Alteromonadales</taxon>
        <taxon>Alteromonadaceae</taxon>
        <taxon>Paraglaciecola</taxon>
    </lineage>
</organism>
<proteinExistence type="predicted"/>